<evidence type="ECO:0000313" key="4">
    <source>
        <dbReference type="Proteomes" id="UP000321353"/>
    </source>
</evidence>
<dbReference type="GO" id="GO:0016020">
    <property type="term" value="C:membrane"/>
    <property type="evidence" value="ECO:0007669"/>
    <property type="project" value="UniProtKB-UniRule"/>
</dbReference>
<dbReference type="Proteomes" id="UP000321353">
    <property type="component" value="Chromosome"/>
</dbReference>
<dbReference type="Gene3D" id="3.30.1330.60">
    <property type="entry name" value="OmpA-like domain"/>
    <property type="match status" value="1"/>
</dbReference>
<accession>A0A5B9MED6</accession>
<name>A0A5B9MED6_9BACT</name>
<reference evidence="3 4" key="1">
    <citation type="submission" date="2019-02" db="EMBL/GenBank/DDBJ databases">
        <title>Planctomycetal bacteria perform biofilm scaping via a novel small molecule.</title>
        <authorList>
            <person name="Jeske O."/>
            <person name="Boedeker C."/>
            <person name="Wiegand S."/>
            <person name="Breitling P."/>
            <person name="Kallscheuer N."/>
            <person name="Jogler M."/>
            <person name="Rohde M."/>
            <person name="Petersen J."/>
            <person name="Medema M.H."/>
            <person name="Surup F."/>
            <person name="Jogler C."/>
        </authorList>
    </citation>
    <scope>NUCLEOTIDE SEQUENCE [LARGE SCALE GENOMIC DNA]</scope>
    <source>
        <strain evidence="3 4">Mal15</strain>
    </source>
</reference>
<dbReference type="InterPro" id="IPR006665">
    <property type="entry name" value="OmpA-like"/>
</dbReference>
<keyword evidence="4" id="KW-1185">Reference proteome</keyword>
<evidence type="ECO:0000256" key="1">
    <source>
        <dbReference type="PROSITE-ProRule" id="PRU00473"/>
    </source>
</evidence>
<feature type="domain" description="OmpA-like" evidence="2">
    <location>
        <begin position="8"/>
        <end position="133"/>
    </location>
</feature>
<dbReference type="PROSITE" id="PS51123">
    <property type="entry name" value="OMPA_2"/>
    <property type="match status" value="1"/>
</dbReference>
<organism evidence="3 4">
    <name type="scientific">Stieleria maiorica</name>
    <dbReference type="NCBI Taxonomy" id="2795974"/>
    <lineage>
        <taxon>Bacteria</taxon>
        <taxon>Pseudomonadati</taxon>
        <taxon>Planctomycetota</taxon>
        <taxon>Planctomycetia</taxon>
        <taxon>Pirellulales</taxon>
        <taxon>Pirellulaceae</taxon>
        <taxon>Stieleria</taxon>
    </lineage>
</organism>
<dbReference type="InterPro" id="IPR036737">
    <property type="entry name" value="OmpA-like_sf"/>
</dbReference>
<protein>
    <submittedName>
        <fullName evidence="3">OmpA family protein</fullName>
    </submittedName>
</protein>
<dbReference type="Pfam" id="PF00691">
    <property type="entry name" value="OmpA"/>
    <property type="match status" value="1"/>
</dbReference>
<keyword evidence="1" id="KW-0472">Membrane</keyword>
<sequence length="333" mass="36743">MSDGIVDERSVSPPAALLADFGFDDDKLKSNHKAWLESAVVDRIRSVAMKPADGYWEIRLEGAASQIGSDGYNLQLSQRRADQVQNYIRGRLAGHPLTFRVIPRGESVPVDPAVQDNAWDRAVAVIVTKYRLPKPTKKPKKRKLPPTKIPKVIPPIPKTKSFSIQVISGEAESLFSLAAPTGLAKGVAKRIAKRIGASAKFVEKILKKLPFPNARFGLLALEVEVEIVDKLFKESARYTIEHSVPYCSGGITGAPKKFEIRRGDKATFTDLRAIEPDDFAGDAFLSIADERFSFGKPAKGRGFRHSRVDLDFRWMPNNVIFGDVGAAVDFELS</sequence>
<dbReference type="AlphaFoldDB" id="A0A5B9MED6"/>
<dbReference type="EMBL" id="CP036264">
    <property type="protein sequence ID" value="QEF97934.1"/>
    <property type="molecule type" value="Genomic_DNA"/>
</dbReference>
<proteinExistence type="predicted"/>
<dbReference type="KEGG" id="smam:Mal15_19800"/>
<dbReference type="RefSeq" id="WP_147867529.1">
    <property type="nucleotide sequence ID" value="NZ_CP036264.1"/>
</dbReference>
<gene>
    <name evidence="3" type="ORF">Mal15_19800</name>
</gene>
<evidence type="ECO:0000313" key="3">
    <source>
        <dbReference type="EMBL" id="QEF97934.1"/>
    </source>
</evidence>
<evidence type="ECO:0000259" key="2">
    <source>
        <dbReference type="PROSITE" id="PS51123"/>
    </source>
</evidence>
<dbReference type="SUPFAM" id="SSF103088">
    <property type="entry name" value="OmpA-like"/>
    <property type="match status" value="1"/>
</dbReference>